<dbReference type="AlphaFoldDB" id="A0A1G7HQH3"/>
<feature type="region of interest" description="Disordered" evidence="1">
    <location>
        <begin position="1"/>
        <end position="72"/>
    </location>
</feature>
<evidence type="ECO:0000313" key="2">
    <source>
        <dbReference type="EMBL" id="SDF02596.1"/>
    </source>
</evidence>
<accession>A0A1G7HQH3</accession>
<sequence length="72" mass="7748">MASIDNTKMHAGREDAVPGNDKSHAHSYAAHLGSQGSVKASPVNVGKQGLETDAIRQPPQDPRRNGKTHHRQ</sequence>
<organism evidence="2 3">
    <name type="scientific">Terriglobus roseus</name>
    <dbReference type="NCBI Taxonomy" id="392734"/>
    <lineage>
        <taxon>Bacteria</taxon>
        <taxon>Pseudomonadati</taxon>
        <taxon>Acidobacteriota</taxon>
        <taxon>Terriglobia</taxon>
        <taxon>Terriglobales</taxon>
        <taxon>Acidobacteriaceae</taxon>
        <taxon>Terriglobus</taxon>
    </lineage>
</organism>
<dbReference type="RefSeq" id="WP_083344317.1">
    <property type="nucleotide sequence ID" value="NZ_LT629690.1"/>
</dbReference>
<evidence type="ECO:0000256" key="1">
    <source>
        <dbReference type="SAM" id="MobiDB-lite"/>
    </source>
</evidence>
<feature type="compositionally biased region" description="Basic and acidic residues" evidence="1">
    <location>
        <begin position="7"/>
        <end position="24"/>
    </location>
</feature>
<reference evidence="2 3" key="1">
    <citation type="submission" date="2016-10" db="EMBL/GenBank/DDBJ databases">
        <authorList>
            <person name="de Groot N.N."/>
        </authorList>
    </citation>
    <scope>NUCLEOTIDE SEQUENCE [LARGE SCALE GENOMIC DNA]</scope>
    <source>
        <strain evidence="2 3">GAS232</strain>
    </source>
</reference>
<keyword evidence="3" id="KW-1185">Reference proteome</keyword>
<dbReference type="Proteomes" id="UP000182427">
    <property type="component" value="Chromosome I"/>
</dbReference>
<gene>
    <name evidence="2" type="ORF">SAMN05444167_1172</name>
</gene>
<dbReference type="OrthoDB" id="9844349at2"/>
<dbReference type="EMBL" id="LT629690">
    <property type="protein sequence ID" value="SDF02596.1"/>
    <property type="molecule type" value="Genomic_DNA"/>
</dbReference>
<evidence type="ECO:0000313" key="3">
    <source>
        <dbReference type="Proteomes" id="UP000182427"/>
    </source>
</evidence>
<protein>
    <submittedName>
        <fullName evidence="2">Uncharacterized protein</fullName>
    </submittedName>
</protein>
<name>A0A1G7HQH3_9BACT</name>
<proteinExistence type="predicted"/>